<feature type="compositionally biased region" description="Low complexity" evidence="1">
    <location>
        <begin position="136"/>
        <end position="147"/>
    </location>
</feature>
<accession>A0A813KM42</accession>
<evidence type="ECO:0000313" key="2">
    <source>
        <dbReference type="EMBL" id="CAE8707700.1"/>
    </source>
</evidence>
<proteinExistence type="predicted"/>
<feature type="non-terminal residue" evidence="2">
    <location>
        <position position="223"/>
    </location>
</feature>
<protein>
    <submittedName>
        <fullName evidence="2">Uncharacterized protein</fullName>
    </submittedName>
</protein>
<dbReference type="AlphaFoldDB" id="A0A813KM42"/>
<sequence length="223" mass="25626">SRATIRPPAGSVERLDVVQCEAESPPQRHPRQPPPSTHALEPVTSQLNLLPTQQSLQPHMPHDSEKEAYFQRYFQQQQQQQQHQQQRQQQQQHPPTSQQNGLRPEHQMHPQQQKVHLHRQPQQSRQHPQHENAHHQQPQLQQQQQQPWHVGQLEPSGLNTSQRMAAVAWHSAAAAAAAEPWNSEDPWVSPPSSAALGPCCLSEMVEFLERRVEVQGAKMRQLR</sequence>
<feature type="non-terminal residue" evidence="2">
    <location>
        <position position="1"/>
    </location>
</feature>
<evidence type="ECO:0000256" key="1">
    <source>
        <dbReference type="SAM" id="MobiDB-lite"/>
    </source>
</evidence>
<comment type="caution">
    <text evidence="2">The sequence shown here is derived from an EMBL/GenBank/DDBJ whole genome shotgun (WGS) entry which is preliminary data.</text>
</comment>
<evidence type="ECO:0000313" key="3">
    <source>
        <dbReference type="Proteomes" id="UP000626109"/>
    </source>
</evidence>
<feature type="compositionally biased region" description="Polar residues" evidence="1">
    <location>
        <begin position="43"/>
        <end position="57"/>
    </location>
</feature>
<feature type="compositionally biased region" description="Basic and acidic residues" evidence="1">
    <location>
        <begin position="60"/>
        <end position="69"/>
    </location>
</feature>
<feature type="region of interest" description="Disordered" evidence="1">
    <location>
        <begin position="1"/>
        <end position="156"/>
    </location>
</feature>
<dbReference type="Proteomes" id="UP000626109">
    <property type="component" value="Unassembled WGS sequence"/>
</dbReference>
<dbReference type="EMBL" id="CAJNNW010031482">
    <property type="protein sequence ID" value="CAE8707700.1"/>
    <property type="molecule type" value="Genomic_DNA"/>
</dbReference>
<gene>
    <name evidence="2" type="ORF">PGLA2088_LOCUS34644</name>
</gene>
<feature type="compositionally biased region" description="Low complexity" evidence="1">
    <location>
        <begin position="70"/>
        <end position="93"/>
    </location>
</feature>
<reference evidence="2" key="1">
    <citation type="submission" date="2021-02" db="EMBL/GenBank/DDBJ databases">
        <authorList>
            <person name="Dougan E. K."/>
            <person name="Rhodes N."/>
            <person name="Thang M."/>
            <person name="Chan C."/>
        </authorList>
    </citation>
    <scope>NUCLEOTIDE SEQUENCE</scope>
</reference>
<name>A0A813KM42_POLGL</name>
<organism evidence="2 3">
    <name type="scientific">Polarella glacialis</name>
    <name type="common">Dinoflagellate</name>
    <dbReference type="NCBI Taxonomy" id="89957"/>
    <lineage>
        <taxon>Eukaryota</taxon>
        <taxon>Sar</taxon>
        <taxon>Alveolata</taxon>
        <taxon>Dinophyceae</taxon>
        <taxon>Suessiales</taxon>
        <taxon>Suessiaceae</taxon>
        <taxon>Polarella</taxon>
    </lineage>
</organism>